<evidence type="ECO:0000259" key="2">
    <source>
        <dbReference type="Pfam" id="PF00248"/>
    </source>
</evidence>
<dbReference type="GO" id="GO:0016491">
    <property type="term" value="F:oxidoreductase activity"/>
    <property type="evidence" value="ECO:0007669"/>
    <property type="project" value="UniProtKB-KW"/>
</dbReference>
<dbReference type="OrthoDB" id="48988at2759"/>
<feature type="domain" description="NADP-dependent oxidoreductase" evidence="2">
    <location>
        <begin position="24"/>
        <end position="66"/>
    </location>
</feature>
<comment type="caution">
    <text evidence="3">The sequence shown here is derived from an EMBL/GenBank/DDBJ whole genome shotgun (WGS) entry which is preliminary data.</text>
</comment>
<dbReference type="EMBL" id="MU250597">
    <property type="protein sequence ID" value="KAG7439395.1"/>
    <property type="molecule type" value="Genomic_DNA"/>
</dbReference>
<evidence type="ECO:0000256" key="1">
    <source>
        <dbReference type="ARBA" id="ARBA00023002"/>
    </source>
</evidence>
<proteinExistence type="predicted"/>
<dbReference type="RefSeq" id="XP_043032895.1">
    <property type="nucleotide sequence ID" value="XM_043182525.1"/>
</dbReference>
<dbReference type="SUPFAM" id="SSF51430">
    <property type="entry name" value="NAD(P)-linked oxidoreductase"/>
    <property type="match status" value="1"/>
</dbReference>
<name>A0A9P7VFE3_9AGAR</name>
<dbReference type="Pfam" id="PF00248">
    <property type="entry name" value="Aldo_ket_red"/>
    <property type="match status" value="1"/>
</dbReference>
<accession>A0A9P7VFE3</accession>
<dbReference type="Proteomes" id="UP000812287">
    <property type="component" value="Unassembled WGS sequence"/>
</dbReference>
<dbReference type="Gene3D" id="3.20.20.100">
    <property type="entry name" value="NADP-dependent oxidoreductase domain"/>
    <property type="match status" value="1"/>
</dbReference>
<dbReference type="AlphaFoldDB" id="A0A9P7VFE3"/>
<gene>
    <name evidence="3" type="ORF">BT62DRAFT_872075</name>
</gene>
<dbReference type="PANTHER" id="PTHR43364:SF4">
    <property type="entry name" value="NAD(P)-LINKED OXIDOREDUCTASE SUPERFAMILY PROTEIN"/>
    <property type="match status" value="1"/>
</dbReference>
<dbReference type="InterPro" id="IPR050523">
    <property type="entry name" value="AKR_Detox_Biosynth"/>
</dbReference>
<dbReference type="PANTHER" id="PTHR43364">
    <property type="entry name" value="NADH-SPECIFIC METHYLGLYOXAL REDUCTASE-RELATED"/>
    <property type="match status" value="1"/>
</dbReference>
<evidence type="ECO:0000313" key="4">
    <source>
        <dbReference type="Proteomes" id="UP000812287"/>
    </source>
</evidence>
<dbReference type="GeneID" id="66104822"/>
<organism evidence="3 4">
    <name type="scientific">Guyanagaster necrorhizus</name>
    <dbReference type="NCBI Taxonomy" id="856835"/>
    <lineage>
        <taxon>Eukaryota</taxon>
        <taxon>Fungi</taxon>
        <taxon>Dikarya</taxon>
        <taxon>Basidiomycota</taxon>
        <taxon>Agaricomycotina</taxon>
        <taxon>Agaricomycetes</taxon>
        <taxon>Agaricomycetidae</taxon>
        <taxon>Agaricales</taxon>
        <taxon>Marasmiineae</taxon>
        <taxon>Physalacriaceae</taxon>
        <taxon>Guyanagaster</taxon>
    </lineage>
</organism>
<feature type="non-terminal residue" evidence="3">
    <location>
        <position position="66"/>
    </location>
</feature>
<keyword evidence="1" id="KW-0560">Oxidoreductase</keyword>
<dbReference type="InterPro" id="IPR023210">
    <property type="entry name" value="NADP_OxRdtase_dom"/>
</dbReference>
<reference evidence="3" key="1">
    <citation type="submission" date="2020-11" db="EMBL/GenBank/DDBJ databases">
        <title>Adaptations for nitrogen fixation in a non-lichenized fungal sporocarp promotes dispersal by wood-feeding termites.</title>
        <authorList>
            <consortium name="DOE Joint Genome Institute"/>
            <person name="Koch R.A."/>
            <person name="Yoon G."/>
            <person name="Arayal U."/>
            <person name="Lail K."/>
            <person name="Amirebrahimi M."/>
            <person name="Labutti K."/>
            <person name="Lipzen A."/>
            <person name="Riley R."/>
            <person name="Barry K."/>
            <person name="Henrissat B."/>
            <person name="Grigoriev I.V."/>
            <person name="Herr J.R."/>
            <person name="Aime M.C."/>
        </authorList>
    </citation>
    <scope>NUCLEOTIDE SEQUENCE</scope>
    <source>
        <strain evidence="3">MCA 3950</strain>
    </source>
</reference>
<feature type="non-terminal residue" evidence="3">
    <location>
        <position position="1"/>
    </location>
</feature>
<evidence type="ECO:0000313" key="3">
    <source>
        <dbReference type="EMBL" id="KAG7439395.1"/>
    </source>
</evidence>
<keyword evidence="4" id="KW-1185">Reference proteome</keyword>
<sequence length="66" mass="7059">LGSSGLKVSKIILGCAAYGSPDWYDTGINTFDTANVYSNGQSEMFLGKATKQENLPRDGIVVMTKV</sequence>
<protein>
    <submittedName>
        <fullName evidence="3">Aldo/keto reductase</fullName>
    </submittedName>
</protein>
<dbReference type="InterPro" id="IPR036812">
    <property type="entry name" value="NAD(P)_OxRdtase_dom_sf"/>
</dbReference>